<keyword evidence="3" id="KW-0341">Growth regulation</keyword>
<dbReference type="EMBL" id="BPVZ01000064">
    <property type="protein sequence ID" value="GKV24069.1"/>
    <property type="molecule type" value="Genomic_DNA"/>
</dbReference>
<accession>A0AAV5KHJ3</accession>
<dbReference type="PANTHER" id="PTHR31929">
    <property type="entry name" value="SAUR-LIKE AUXIN-RESPONSIVE PROTEIN FAMILY-RELATED"/>
    <property type="match status" value="1"/>
</dbReference>
<evidence type="ECO:0000256" key="2">
    <source>
        <dbReference type="ARBA" id="ARBA00022473"/>
    </source>
</evidence>
<dbReference type="InterPro" id="IPR003676">
    <property type="entry name" value="SAUR_fam"/>
</dbReference>
<reference evidence="4 5" key="1">
    <citation type="journal article" date="2021" name="Commun. Biol.">
        <title>The genome of Shorea leprosula (Dipterocarpaceae) highlights the ecological relevance of drought in aseasonal tropical rainforests.</title>
        <authorList>
            <person name="Ng K.K.S."/>
            <person name="Kobayashi M.J."/>
            <person name="Fawcett J.A."/>
            <person name="Hatakeyama M."/>
            <person name="Paape T."/>
            <person name="Ng C.H."/>
            <person name="Ang C.C."/>
            <person name="Tnah L.H."/>
            <person name="Lee C.T."/>
            <person name="Nishiyama T."/>
            <person name="Sese J."/>
            <person name="O'Brien M.J."/>
            <person name="Copetti D."/>
            <person name="Mohd Noor M.I."/>
            <person name="Ong R.C."/>
            <person name="Putra M."/>
            <person name="Sireger I.Z."/>
            <person name="Indrioko S."/>
            <person name="Kosugi Y."/>
            <person name="Izuno A."/>
            <person name="Isagi Y."/>
            <person name="Lee S.L."/>
            <person name="Shimizu K.K."/>
        </authorList>
    </citation>
    <scope>NUCLEOTIDE SEQUENCE [LARGE SCALE GENOMIC DNA]</scope>
    <source>
        <strain evidence="4">214</strain>
    </source>
</reference>
<dbReference type="Proteomes" id="UP001054252">
    <property type="component" value="Unassembled WGS sequence"/>
</dbReference>
<keyword evidence="5" id="KW-1185">Reference proteome</keyword>
<evidence type="ECO:0000256" key="3">
    <source>
        <dbReference type="ARBA" id="ARBA00022604"/>
    </source>
</evidence>
<evidence type="ECO:0000313" key="4">
    <source>
        <dbReference type="EMBL" id="GKV24069.1"/>
    </source>
</evidence>
<protein>
    <recommendedName>
        <fullName evidence="6">Small auxin up regulated protein</fullName>
    </recommendedName>
</protein>
<proteinExistence type="inferred from homology"/>
<keyword evidence="2" id="KW-0217">Developmental protein</keyword>
<comment type="caution">
    <text evidence="4">The sequence shown here is derived from an EMBL/GenBank/DDBJ whole genome shotgun (WGS) entry which is preliminary data.</text>
</comment>
<organism evidence="4 5">
    <name type="scientific">Rubroshorea leprosula</name>
    <dbReference type="NCBI Taxonomy" id="152421"/>
    <lineage>
        <taxon>Eukaryota</taxon>
        <taxon>Viridiplantae</taxon>
        <taxon>Streptophyta</taxon>
        <taxon>Embryophyta</taxon>
        <taxon>Tracheophyta</taxon>
        <taxon>Spermatophyta</taxon>
        <taxon>Magnoliopsida</taxon>
        <taxon>eudicotyledons</taxon>
        <taxon>Gunneridae</taxon>
        <taxon>Pentapetalae</taxon>
        <taxon>rosids</taxon>
        <taxon>malvids</taxon>
        <taxon>Malvales</taxon>
        <taxon>Dipterocarpaceae</taxon>
        <taxon>Rubroshorea</taxon>
    </lineage>
</organism>
<evidence type="ECO:0008006" key="6">
    <source>
        <dbReference type="Google" id="ProtNLM"/>
    </source>
</evidence>
<name>A0AAV5KHJ3_9ROSI</name>
<evidence type="ECO:0000313" key="5">
    <source>
        <dbReference type="Proteomes" id="UP001054252"/>
    </source>
</evidence>
<dbReference type="GO" id="GO:0009733">
    <property type="term" value="P:response to auxin"/>
    <property type="evidence" value="ECO:0007669"/>
    <property type="project" value="InterPro"/>
</dbReference>
<dbReference type="Pfam" id="PF02519">
    <property type="entry name" value="Auxin_inducible"/>
    <property type="match status" value="1"/>
</dbReference>
<comment type="similarity">
    <text evidence="1">Belongs to the ARG7 family.</text>
</comment>
<dbReference type="AlphaFoldDB" id="A0AAV5KHJ3"/>
<gene>
    <name evidence="4" type="ORF">SLEP1_g33729</name>
</gene>
<sequence>MGFRLPAAISKLILHKATSASLEAPKGFFPVYVGDERKRFLVPISYLSHLAFQVLLRKVEEEFGFNHPTGGLTIPCDEEAFLNVTSQLNIS</sequence>
<evidence type="ECO:0000256" key="1">
    <source>
        <dbReference type="ARBA" id="ARBA00006974"/>
    </source>
</evidence>